<gene>
    <name evidence="1" type="ORF">M8818_006623</name>
</gene>
<dbReference type="Proteomes" id="UP001320706">
    <property type="component" value="Unassembled WGS sequence"/>
</dbReference>
<accession>A0ACC3S9F2</accession>
<organism evidence="1 2">
    <name type="scientific">Zalaria obscura</name>
    <dbReference type="NCBI Taxonomy" id="2024903"/>
    <lineage>
        <taxon>Eukaryota</taxon>
        <taxon>Fungi</taxon>
        <taxon>Dikarya</taxon>
        <taxon>Ascomycota</taxon>
        <taxon>Pezizomycotina</taxon>
        <taxon>Dothideomycetes</taxon>
        <taxon>Dothideomycetidae</taxon>
        <taxon>Dothideales</taxon>
        <taxon>Zalariaceae</taxon>
        <taxon>Zalaria</taxon>
    </lineage>
</organism>
<dbReference type="EMBL" id="JAMKPW020000040">
    <property type="protein sequence ID" value="KAK8198756.1"/>
    <property type="molecule type" value="Genomic_DNA"/>
</dbReference>
<proteinExistence type="predicted"/>
<sequence>MAPGRPWFEGSKGYNPNQIICKHCEILKPQGAFSKNKLDILRGEQLARNVSYDYKIPCINCAGSQAVEMKCSTCHKVKADIAAKQEQQAKYAPEIPEEGYEHSGDEESQGGVSLGQYPRGVVDYSDSEDDGEWEEYRPSGSTTTRTSTFSRSRMSSTRASPSQNDDGWGNESVATTMSTPVGNRGGWAKIRSANPHAPFDALDEGPSEDSEEVEIDTDDDSDDDSVKSLTPHRPAAVA</sequence>
<name>A0ACC3S9F2_9PEZI</name>
<evidence type="ECO:0000313" key="2">
    <source>
        <dbReference type="Proteomes" id="UP001320706"/>
    </source>
</evidence>
<keyword evidence="2" id="KW-1185">Reference proteome</keyword>
<comment type="caution">
    <text evidence="1">The sequence shown here is derived from an EMBL/GenBank/DDBJ whole genome shotgun (WGS) entry which is preliminary data.</text>
</comment>
<reference evidence="1" key="1">
    <citation type="submission" date="2024-02" db="EMBL/GenBank/DDBJ databases">
        <title>Metagenome Assembled Genome of Zalaria obscura JY119.</title>
        <authorList>
            <person name="Vighnesh L."/>
            <person name="Jagadeeshwari U."/>
            <person name="Venkata Ramana C."/>
            <person name="Sasikala C."/>
        </authorList>
    </citation>
    <scope>NUCLEOTIDE SEQUENCE</scope>
    <source>
        <strain evidence="1">JY119</strain>
    </source>
</reference>
<evidence type="ECO:0000313" key="1">
    <source>
        <dbReference type="EMBL" id="KAK8198756.1"/>
    </source>
</evidence>
<protein>
    <submittedName>
        <fullName evidence="1">Uncharacterized protein</fullName>
    </submittedName>
</protein>